<keyword evidence="2" id="KW-1185">Reference proteome</keyword>
<dbReference type="Proteomes" id="UP000011115">
    <property type="component" value="Unassembled WGS sequence"/>
</dbReference>
<reference evidence="1" key="2">
    <citation type="submission" date="2015-06" db="UniProtKB">
        <authorList>
            <consortium name="EnsemblPlants"/>
        </authorList>
    </citation>
    <scope>IDENTIFICATION</scope>
    <source>
        <strain evidence="1">DM1-3 516 R44</strain>
    </source>
</reference>
<dbReference type="Gramene" id="PGSC0003DMT400087696">
    <property type="protein sequence ID" value="PGSC0003DMT400087696"/>
    <property type="gene ID" value="PGSC0003DMG400037267"/>
</dbReference>
<dbReference type="AlphaFoldDB" id="M1DED0"/>
<dbReference type="EnsemblPlants" id="PGSC0003DMT400087696">
    <property type="protein sequence ID" value="PGSC0003DMT400087696"/>
    <property type="gene ID" value="PGSC0003DMG400037267"/>
</dbReference>
<dbReference type="PaxDb" id="4113-PGSC0003DMT400087696"/>
<dbReference type="HOGENOM" id="CLU_1312040_0_0_1"/>
<evidence type="ECO:0000313" key="1">
    <source>
        <dbReference type="EnsemblPlants" id="PGSC0003DMT400087696"/>
    </source>
</evidence>
<name>M1DED0_SOLTU</name>
<proteinExistence type="predicted"/>
<protein>
    <submittedName>
        <fullName evidence="1">Uncharacterized protein</fullName>
    </submittedName>
</protein>
<evidence type="ECO:0000313" key="2">
    <source>
        <dbReference type="Proteomes" id="UP000011115"/>
    </source>
</evidence>
<accession>M1DED0</accession>
<reference evidence="2" key="1">
    <citation type="journal article" date="2011" name="Nature">
        <title>Genome sequence and analysis of the tuber crop potato.</title>
        <authorList>
            <consortium name="The Potato Genome Sequencing Consortium"/>
        </authorList>
    </citation>
    <scope>NUCLEOTIDE SEQUENCE [LARGE SCALE GENOMIC DNA]</scope>
    <source>
        <strain evidence="2">cv. DM1-3 516 R44</strain>
    </source>
</reference>
<sequence length="210" mass="22864">MVLEAVCLPALPSPPSPRQVHGSSHDLWFRPRVVVKLVVMGQHLGKVALPPLSLSELQVHFHGPSRAPRLVVLPVVLEAVCLPALPSPPSPRQVHGSSHDLWFRPRVVVKLVVMGQHLGKVALPPLSLSELQVHFHGPSRAPRLVVLPVNFGTVAPSTCNISHQTKATPQAFPQPLVMTTSRKVAREGVPWFGTKLEHAATTTNLNIRDK</sequence>
<organism evidence="1 2">
    <name type="scientific">Solanum tuberosum</name>
    <name type="common">Potato</name>
    <dbReference type="NCBI Taxonomy" id="4113"/>
    <lineage>
        <taxon>Eukaryota</taxon>
        <taxon>Viridiplantae</taxon>
        <taxon>Streptophyta</taxon>
        <taxon>Embryophyta</taxon>
        <taxon>Tracheophyta</taxon>
        <taxon>Spermatophyta</taxon>
        <taxon>Magnoliopsida</taxon>
        <taxon>eudicotyledons</taxon>
        <taxon>Gunneridae</taxon>
        <taxon>Pentapetalae</taxon>
        <taxon>asterids</taxon>
        <taxon>lamiids</taxon>
        <taxon>Solanales</taxon>
        <taxon>Solanaceae</taxon>
        <taxon>Solanoideae</taxon>
        <taxon>Solaneae</taxon>
        <taxon>Solanum</taxon>
    </lineage>
</organism>
<dbReference type="InParanoid" id="M1DED0"/>